<evidence type="ECO:0000256" key="1">
    <source>
        <dbReference type="SAM" id="MobiDB-lite"/>
    </source>
</evidence>
<feature type="compositionally biased region" description="Polar residues" evidence="1">
    <location>
        <begin position="924"/>
        <end position="943"/>
    </location>
</feature>
<dbReference type="OrthoDB" id="5599613at2759"/>
<feature type="compositionally biased region" description="Polar residues" evidence="1">
    <location>
        <begin position="26"/>
        <end position="47"/>
    </location>
</feature>
<accession>A0A9P6Q2H1</accession>
<feature type="region of interest" description="Disordered" evidence="1">
    <location>
        <begin position="1"/>
        <end position="198"/>
    </location>
</feature>
<feature type="region of interest" description="Disordered" evidence="1">
    <location>
        <begin position="924"/>
        <end position="958"/>
    </location>
</feature>
<dbReference type="EMBL" id="JAAAJB010000383">
    <property type="protein sequence ID" value="KAG0256961.1"/>
    <property type="molecule type" value="Genomic_DNA"/>
</dbReference>
<dbReference type="AlphaFoldDB" id="A0A9P6Q2H1"/>
<organism evidence="2 3">
    <name type="scientific">Actinomortierella ambigua</name>
    <dbReference type="NCBI Taxonomy" id="1343610"/>
    <lineage>
        <taxon>Eukaryota</taxon>
        <taxon>Fungi</taxon>
        <taxon>Fungi incertae sedis</taxon>
        <taxon>Mucoromycota</taxon>
        <taxon>Mortierellomycotina</taxon>
        <taxon>Mortierellomycetes</taxon>
        <taxon>Mortierellales</taxon>
        <taxon>Mortierellaceae</taxon>
        <taxon>Actinomortierella</taxon>
    </lineage>
</organism>
<feature type="compositionally biased region" description="Polar residues" evidence="1">
    <location>
        <begin position="1012"/>
        <end position="1023"/>
    </location>
</feature>
<keyword evidence="3" id="KW-1185">Reference proteome</keyword>
<sequence length="1047" mass="114689">MPPRKSKNNAIDGHPQIGSDDLSTLPGPTTPLNYSSGSRSNAGSDQYLSDKQDLKGHDRASTPPRISLRTPGAYETFNPFDISTGDNGNIIMDDNDIDPGFPLSQQSIDHHAWPPQDQEPFGVFGINSSPSGETLRRLTLSPRKRSPSSRARRRRDAHVLVPGTPSSTKAVSAASELGQATDGSLGPDNTPLERPAGSFMNRLALATEYENGTTKLEYGDDEGTPSITLIQESSSDSEPPRRVPQPRPRPIRPRQSVEKRVVASPPPSAGDSAVVYGSDSGSEGEWQDKETAPLVKPPMDNGLQSTTPDHDERDLSMTSPLESLSISPSLRPVDSGIPQDKVLDNADGNTSALGSPKSNGSLWLKELESSSSSDLDDPFSDPFSSEENASEKDPAKNTPLPSSPKAPDSVKAPFSRDMDLMSTDDELPPPPHELRSRSGRVIRSTAPARTPRAALPRSTFKPPRKMATFSLKLVAKDKARRETGGFDLSRHINEAMGDHVLDESDDEEEQEVLFGTEKIVPKDILSKEQTEVLHEVLADEAAEFVEDAFDFFAQWPQPRTLPRLDSALCVQPSPSPLMDRILRSLQVPGMYKQLLFSPLLHVMLRSASEIPRALYTWLVDLMALETDFTVVNAVSVLLQQAVRRPLGYMVLRPEDLVRICRYYGAKEDVMAAQWKIAPITAETKPQRILKSRSPPFPKDNLVRVITLVHECALSRPSAYSCEDIRMMVNTLLRIVTDPIVGDTKTSVMTAIGSLLNAIPEAAREEQRTLLVQETIHAFGDSLSFMLLILSYWPCTNAWTMLTRRSIAVAYLNLTPIPPGSMKPALKDITDFVLDSPVFDRNDKTDYRRMTNTVRMLGYCVDDDAIIATYDHKELRELILILRQLHGKIVDIRAAFLDRTHAKDALQRLFTRLYYAGVHRAGPTQSTLSFTQQPTENAKSVPNGQQAQASSPATPTTSSSLTAIDILHPAEAALFERGLQALTNPQAEETNGAAATATVTATSTIVPEEGQALETNEATPNSPVGSRRSSSSRSEEFVTPEPMPGSPL</sequence>
<feature type="compositionally biased region" description="Polar residues" evidence="1">
    <location>
        <begin position="347"/>
        <end position="361"/>
    </location>
</feature>
<feature type="region of interest" description="Disordered" evidence="1">
    <location>
        <begin position="212"/>
        <end position="437"/>
    </location>
</feature>
<evidence type="ECO:0000313" key="3">
    <source>
        <dbReference type="Proteomes" id="UP000807716"/>
    </source>
</evidence>
<feature type="compositionally biased region" description="Basic and acidic residues" evidence="1">
    <location>
        <begin position="48"/>
        <end position="60"/>
    </location>
</feature>
<feature type="compositionally biased region" description="Low complexity" evidence="1">
    <location>
        <begin position="319"/>
        <end position="332"/>
    </location>
</feature>
<gene>
    <name evidence="2" type="ORF">DFQ27_005381</name>
</gene>
<protein>
    <submittedName>
        <fullName evidence="2">Uncharacterized protein</fullName>
    </submittedName>
</protein>
<feature type="compositionally biased region" description="Low complexity" evidence="1">
    <location>
        <begin position="987"/>
        <end position="1003"/>
    </location>
</feature>
<reference evidence="2" key="1">
    <citation type="journal article" date="2020" name="Fungal Divers.">
        <title>Resolving the Mortierellaceae phylogeny through synthesis of multi-gene phylogenetics and phylogenomics.</title>
        <authorList>
            <person name="Vandepol N."/>
            <person name="Liber J."/>
            <person name="Desiro A."/>
            <person name="Na H."/>
            <person name="Kennedy M."/>
            <person name="Barry K."/>
            <person name="Grigoriev I.V."/>
            <person name="Miller A.N."/>
            <person name="O'Donnell K."/>
            <person name="Stajich J.E."/>
            <person name="Bonito G."/>
        </authorList>
    </citation>
    <scope>NUCLEOTIDE SEQUENCE</scope>
    <source>
        <strain evidence="2">BC1065</strain>
    </source>
</reference>
<comment type="caution">
    <text evidence="2">The sequence shown here is derived from an EMBL/GenBank/DDBJ whole genome shotgun (WGS) entry which is preliminary data.</text>
</comment>
<feature type="compositionally biased region" description="Low complexity" evidence="1">
    <location>
        <begin position="944"/>
        <end position="958"/>
    </location>
</feature>
<name>A0A9P6Q2H1_9FUNG</name>
<feature type="region of interest" description="Disordered" evidence="1">
    <location>
        <begin position="987"/>
        <end position="1047"/>
    </location>
</feature>
<proteinExistence type="predicted"/>
<feature type="compositionally biased region" description="Polar residues" evidence="1">
    <location>
        <begin position="225"/>
        <end position="237"/>
    </location>
</feature>
<feature type="compositionally biased region" description="Basic residues" evidence="1">
    <location>
        <begin position="142"/>
        <end position="156"/>
    </location>
</feature>
<evidence type="ECO:0000313" key="2">
    <source>
        <dbReference type="EMBL" id="KAG0256961.1"/>
    </source>
</evidence>
<dbReference type="Proteomes" id="UP000807716">
    <property type="component" value="Unassembled WGS sequence"/>
</dbReference>